<gene>
    <name evidence="1" type="ORF">GCM10022383_01950</name>
</gene>
<dbReference type="InterPro" id="IPR021373">
    <property type="entry name" value="DUF2993"/>
</dbReference>
<dbReference type="RefSeq" id="WP_344817626.1">
    <property type="nucleotide sequence ID" value="NZ_BAABCP010000001.1"/>
</dbReference>
<keyword evidence="2" id="KW-1185">Reference proteome</keyword>
<proteinExistence type="predicted"/>
<evidence type="ECO:0000313" key="1">
    <source>
        <dbReference type="EMBL" id="GAA3926388.1"/>
    </source>
</evidence>
<organism evidence="1 2">
    <name type="scientific">Microbacterium soli</name>
    <dbReference type="NCBI Taxonomy" id="446075"/>
    <lineage>
        <taxon>Bacteria</taxon>
        <taxon>Bacillati</taxon>
        <taxon>Actinomycetota</taxon>
        <taxon>Actinomycetes</taxon>
        <taxon>Micrococcales</taxon>
        <taxon>Microbacteriaceae</taxon>
        <taxon>Microbacterium</taxon>
    </lineage>
</organism>
<evidence type="ECO:0000313" key="2">
    <source>
        <dbReference type="Proteomes" id="UP001501591"/>
    </source>
</evidence>
<dbReference type="Pfam" id="PF11209">
    <property type="entry name" value="LmeA"/>
    <property type="match status" value="1"/>
</dbReference>
<sequence>MTGSAGGAVGAHRRARRPWAVLAVAVVPALLLVAAELVARTVLPGAVRSLVIEQLELPSDQQLDVTADGVLLPQLVTGTLDEVTLSSDEVTLGGVTGAARVTAYGVPLHGGALRSATGTVAIDQSGLAALLAGSPLPDVEISLEAPDVVLSGEITVLGRVIPLKVTVTPAAEDGDLLLTPVSAMLGGSELDVQALSRRLGPVGERLAGPQRLCIAEHLPAGVAVTGLHIEGALAVIDIRADGRIAVDPVLLENGTCSR</sequence>
<accession>A0ABP7MQH5</accession>
<protein>
    <recommendedName>
        <fullName evidence="3">DUF2993 domain-containing protein</fullName>
    </recommendedName>
</protein>
<name>A0ABP7MQH5_9MICO</name>
<dbReference type="EMBL" id="BAABCP010000001">
    <property type="protein sequence ID" value="GAA3926388.1"/>
    <property type="molecule type" value="Genomic_DNA"/>
</dbReference>
<evidence type="ECO:0008006" key="3">
    <source>
        <dbReference type="Google" id="ProtNLM"/>
    </source>
</evidence>
<dbReference type="Proteomes" id="UP001501591">
    <property type="component" value="Unassembled WGS sequence"/>
</dbReference>
<reference evidence="2" key="1">
    <citation type="journal article" date="2019" name="Int. J. Syst. Evol. Microbiol.">
        <title>The Global Catalogue of Microorganisms (GCM) 10K type strain sequencing project: providing services to taxonomists for standard genome sequencing and annotation.</title>
        <authorList>
            <consortium name="The Broad Institute Genomics Platform"/>
            <consortium name="The Broad Institute Genome Sequencing Center for Infectious Disease"/>
            <person name="Wu L."/>
            <person name="Ma J."/>
        </authorList>
    </citation>
    <scope>NUCLEOTIDE SEQUENCE [LARGE SCALE GENOMIC DNA]</scope>
    <source>
        <strain evidence="2">JCM 17024</strain>
    </source>
</reference>
<comment type="caution">
    <text evidence="1">The sequence shown here is derived from an EMBL/GenBank/DDBJ whole genome shotgun (WGS) entry which is preliminary data.</text>
</comment>